<keyword evidence="1" id="KW-1185">Reference proteome</keyword>
<dbReference type="KEGG" id="osn:115222486"/>
<accession>A0A6P7TE26</accession>
<proteinExistence type="predicted"/>
<protein>
    <submittedName>
        <fullName evidence="2">Uncharacterized protein LOC115222486</fullName>
    </submittedName>
</protein>
<dbReference type="AlphaFoldDB" id="A0A6P7TE26"/>
<dbReference type="PANTHER" id="PTHR21301">
    <property type="entry name" value="REVERSE TRANSCRIPTASE"/>
    <property type="match status" value="1"/>
</dbReference>
<evidence type="ECO:0000313" key="1">
    <source>
        <dbReference type="Proteomes" id="UP000515154"/>
    </source>
</evidence>
<evidence type="ECO:0000313" key="2">
    <source>
        <dbReference type="RefSeq" id="XP_029648575.1"/>
    </source>
</evidence>
<reference evidence="2" key="1">
    <citation type="submission" date="2025-08" db="UniProtKB">
        <authorList>
            <consortium name="RefSeq"/>
        </authorList>
    </citation>
    <scope>IDENTIFICATION</scope>
</reference>
<dbReference type="PANTHER" id="PTHR21301:SF10">
    <property type="entry name" value="REVERSE TRANSCRIPTASE DOMAIN-CONTAINING PROTEIN"/>
    <property type="match status" value="1"/>
</dbReference>
<organism evidence="1 2">
    <name type="scientific">Octopus sinensis</name>
    <name type="common">East Asian common octopus</name>
    <dbReference type="NCBI Taxonomy" id="2607531"/>
    <lineage>
        <taxon>Eukaryota</taxon>
        <taxon>Metazoa</taxon>
        <taxon>Spiralia</taxon>
        <taxon>Lophotrochozoa</taxon>
        <taxon>Mollusca</taxon>
        <taxon>Cephalopoda</taxon>
        <taxon>Coleoidea</taxon>
        <taxon>Octopodiformes</taxon>
        <taxon>Octopoda</taxon>
        <taxon>Incirrata</taxon>
        <taxon>Octopodidae</taxon>
        <taxon>Octopus</taxon>
    </lineage>
</organism>
<dbReference type="Proteomes" id="UP000515154">
    <property type="component" value="Linkage group LG20"/>
</dbReference>
<name>A0A6P7TE26_9MOLL</name>
<gene>
    <name evidence="2" type="primary">LOC115222486</name>
</gene>
<sequence length="261" mass="30550">MISFCTFDFDSDPDLDDDLPELDQTLPAIKLGMDVHKHYWNFLNLVRQALEKALKQVERSPACEEVLNDKTSYEELPVDPNPNYREELDKIILEMEEDNFVNKAKSKILRSERTPVFYGLLKIHKKFARFPPMRPICSRYECCIANILEWLDGFLIPVAKRSSSYIRDTFDFVSKINNFFNHRGCIKNCFLVTMDVSSLYPNIDHNEGVEACMDAFEKQSNKSIPSNFLCRLLRFVLENNTMKFRQRFYHQVKDCTMGTPA</sequence>
<dbReference type="RefSeq" id="XP_029648575.1">
    <property type="nucleotide sequence ID" value="XM_029792715.1"/>
</dbReference>